<name>A0ACB5TPY4_CANBO</name>
<gene>
    <name evidence="1" type="ORF">Cboi01_000277800</name>
</gene>
<evidence type="ECO:0000313" key="2">
    <source>
        <dbReference type="Proteomes" id="UP001165101"/>
    </source>
</evidence>
<evidence type="ECO:0000313" key="1">
    <source>
        <dbReference type="EMBL" id="GME92514.1"/>
    </source>
</evidence>
<dbReference type="Proteomes" id="UP001165101">
    <property type="component" value="Unassembled WGS sequence"/>
</dbReference>
<keyword evidence="2" id="KW-1185">Reference proteome</keyword>
<proteinExistence type="predicted"/>
<reference evidence="1" key="1">
    <citation type="submission" date="2023-04" db="EMBL/GenBank/DDBJ databases">
        <title>Candida boidinii NBRC 1967.</title>
        <authorList>
            <person name="Ichikawa N."/>
            <person name="Sato H."/>
            <person name="Tonouchi N."/>
        </authorList>
    </citation>
    <scope>NUCLEOTIDE SEQUENCE</scope>
    <source>
        <strain evidence="1">NBRC 1967</strain>
    </source>
</reference>
<dbReference type="EMBL" id="BSXV01001342">
    <property type="protein sequence ID" value="GME92514.1"/>
    <property type="molecule type" value="Genomic_DNA"/>
</dbReference>
<accession>A0ACB5TPY4</accession>
<sequence length="171" mass="19004">MWPKEKETIRNKTRTTRITRDHNKQNKGNNDLTSWHPGILVSWHPGILDIVSLSSRYAVALFSPCMIQVTTLFHAACITVSDNYEIIALGCSALDSAWAVARQSSRIAGCSFALAGWDQLADLSDEHWWSPLGSRQRQISLAATDAARRQINEPGVSQETAKILTSELVNK</sequence>
<comment type="caution">
    <text evidence="1">The sequence shown here is derived from an EMBL/GenBank/DDBJ whole genome shotgun (WGS) entry which is preliminary data.</text>
</comment>
<organism evidence="1 2">
    <name type="scientific">Candida boidinii</name>
    <name type="common">Yeast</name>
    <dbReference type="NCBI Taxonomy" id="5477"/>
    <lineage>
        <taxon>Eukaryota</taxon>
        <taxon>Fungi</taxon>
        <taxon>Dikarya</taxon>
        <taxon>Ascomycota</taxon>
        <taxon>Saccharomycotina</taxon>
        <taxon>Pichiomycetes</taxon>
        <taxon>Pichiales</taxon>
        <taxon>Pichiaceae</taxon>
        <taxon>Ogataea</taxon>
        <taxon>Ogataea/Candida clade</taxon>
    </lineage>
</organism>
<protein>
    <submittedName>
        <fullName evidence="1">Unnamed protein product</fullName>
    </submittedName>
</protein>